<accession>A0A3B6IXL1</accession>
<evidence type="ECO:0000256" key="1">
    <source>
        <dbReference type="SAM" id="MobiDB-lite"/>
    </source>
</evidence>
<reference evidence="3" key="1">
    <citation type="submission" date="2018-08" db="EMBL/GenBank/DDBJ databases">
        <authorList>
            <person name="Rossello M."/>
        </authorList>
    </citation>
    <scope>NUCLEOTIDE SEQUENCE [LARGE SCALE GENOMIC DNA]</scope>
    <source>
        <strain evidence="3">cv. Chinese Spring</strain>
    </source>
</reference>
<dbReference type="Gramene" id="TraesCAD_scaffold_003747_01G000200.1">
    <property type="protein sequence ID" value="TraesCAD_scaffold_003747_01G000200.1"/>
    <property type="gene ID" value="TraesCAD_scaffold_003747_01G000200"/>
</dbReference>
<dbReference type="Proteomes" id="UP000019116">
    <property type="component" value="Chromosome 4B"/>
</dbReference>
<feature type="compositionally biased region" description="Basic residues" evidence="1">
    <location>
        <begin position="97"/>
        <end position="112"/>
    </location>
</feature>
<evidence type="ECO:0000256" key="2">
    <source>
        <dbReference type="SAM" id="SignalP"/>
    </source>
</evidence>
<feature type="chain" id="PRO_5017249392" evidence="2">
    <location>
        <begin position="19"/>
        <end position="146"/>
    </location>
</feature>
<evidence type="ECO:0000313" key="4">
    <source>
        <dbReference type="Proteomes" id="UP000019116"/>
    </source>
</evidence>
<feature type="compositionally biased region" description="Basic and acidic residues" evidence="1">
    <location>
        <begin position="61"/>
        <end position="78"/>
    </location>
</feature>
<dbReference type="Gramene" id="TraesCS4B02G367900.1">
    <property type="protein sequence ID" value="TraesCS4B02G367900.1.cds1"/>
    <property type="gene ID" value="TraesCS4B02G367900"/>
</dbReference>
<keyword evidence="4" id="KW-1185">Reference proteome</keyword>
<name>A0A3B6IXL1_WHEAT</name>
<sequence>MAPSTLALFLALNQVLLAAVHGCGSYCGNTPAVPVPTSPIAVSPPAIPVPAPADNRRRQRHLLDQHAEAEGVRQRTEPAKAQLSRAGERRLLPAAGRARRPRRRRVPLHRHQGQCPRHQAQRPRRPRSPPQPVRQDLPRRLHLPQL</sequence>
<feature type="signal peptide" evidence="2">
    <location>
        <begin position="1"/>
        <end position="18"/>
    </location>
</feature>
<protein>
    <submittedName>
        <fullName evidence="3">Uncharacterized protein</fullName>
    </submittedName>
</protein>
<dbReference type="Gramene" id="TraesCS4B03G0949300.1">
    <property type="protein sequence ID" value="TraesCS4B03G0949300.1.CDS1"/>
    <property type="gene ID" value="TraesCS4B03G0949300"/>
</dbReference>
<feature type="region of interest" description="Disordered" evidence="1">
    <location>
        <begin position="41"/>
        <end position="146"/>
    </location>
</feature>
<keyword evidence="2" id="KW-0732">Signal</keyword>
<dbReference type="Gramene" id="TraesROB_scaffold_002527_01G000200.1">
    <property type="protein sequence ID" value="TraesROB_scaffold_002527_01G000200.1"/>
    <property type="gene ID" value="TraesROB_scaffold_002527_01G000200"/>
</dbReference>
<dbReference type="Gramene" id="TraesWEE_scaffold_006963_01G000200.1">
    <property type="protein sequence ID" value="TraesWEE_scaffold_006963_01G000200.1"/>
    <property type="gene ID" value="TraesWEE_scaffold_006963_01G000200"/>
</dbReference>
<dbReference type="EnsemblPlants" id="TraesCS4B02G367900.1">
    <property type="protein sequence ID" value="TraesCS4B02G367900.1.cds1"/>
    <property type="gene ID" value="TraesCS4B02G367900"/>
</dbReference>
<proteinExistence type="predicted"/>
<reference evidence="3" key="2">
    <citation type="submission" date="2018-10" db="UniProtKB">
        <authorList>
            <consortium name="EnsemblPlants"/>
        </authorList>
    </citation>
    <scope>IDENTIFICATION</scope>
</reference>
<evidence type="ECO:0000313" key="3">
    <source>
        <dbReference type="EnsemblPlants" id="TraesCS4B02G367900.1.cds1"/>
    </source>
</evidence>
<dbReference type="AlphaFoldDB" id="A0A3B6IXL1"/>
<organism evidence="3">
    <name type="scientific">Triticum aestivum</name>
    <name type="common">Wheat</name>
    <dbReference type="NCBI Taxonomy" id="4565"/>
    <lineage>
        <taxon>Eukaryota</taxon>
        <taxon>Viridiplantae</taxon>
        <taxon>Streptophyta</taxon>
        <taxon>Embryophyta</taxon>
        <taxon>Tracheophyta</taxon>
        <taxon>Spermatophyta</taxon>
        <taxon>Magnoliopsida</taxon>
        <taxon>Liliopsida</taxon>
        <taxon>Poales</taxon>
        <taxon>Poaceae</taxon>
        <taxon>BOP clade</taxon>
        <taxon>Pooideae</taxon>
        <taxon>Triticodae</taxon>
        <taxon>Triticeae</taxon>
        <taxon>Triticinae</taxon>
        <taxon>Triticum</taxon>
    </lineage>
</organism>
<dbReference type="Gramene" id="TraesCLE_scaffold_054453_01G000300.1">
    <property type="protein sequence ID" value="TraesCLE_scaffold_054453_01G000300.1"/>
    <property type="gene ID" value="TraesCLE_scaffold_054453_01G000300"/>
</dbReference>
<dbReference type="STRING" id="4565.A0A3B6IXL1"/>